<keyword evidence="5" id="KW-0325">Glycoprotein</keyword>
<keyword evidence="4" id="KW-1015">Disulfide bond</keyword>
<dbReference type="GO" id="GO:0008061">
    <property type="term" value="F:chitin binding"/>
    <property type="evidence" value="ECO:0007669"/>
    <property type="project" value="UniProtKB-KW"/>
</dbReference>
<name>A0A8S4RJH2_9NEOP</name>
<evidence type="ECO:0000259" key="7">
    <source>
        <dbReference type="PROSITE" id="PS50940"/>
    </source>
</evidence>
<keyword evidence="9" id="KW-1185">Reference proteome</keyword>
<accession>A0A8S4RJH2</accession>
<evidence type="ECO:0000256" key="6">
    <source>
        <dbReference type="SAM" id="MobiDB-lite"/>
    </source>
</evidence>
<protein>
    <submittedName>
        <fullName evidence="8">Jg3569 protein</fullName>
    </submittedName>
</protein>
<feature type="domain" description="Chitin-binding type-2" evidence="7">
    <location>
        <begin position="63"/>
        <end position="119"/>
    </location>
</feature>
<feature type="compositionally biased region" description="Polar residues" evidence="6">
    <location>
        <begin position="191"/>
        <end position="216"/>
    </location>
</feature>
<dbReference type="EMBL" id="CAKXAJ010025270">
    <property type="protein sequence ID" value="CAH2237440.1"/>
    <property type="molecule type" value="Genomic_DNA"/>
</dbReference>
<reference evidence="8" key="1">
    <citation type="submission" date="2022-03" db="EMBL/GenBank/DDBJ databases">
        <authorList>
            <person name="Lindestad O."/>
        </authorList>
    </citation>
    <scope>NUCLEOTIDE SEQUENCE</scope>
</reference>
<dbReference type="Proteomes" id="UP000838756">
    <property type="component" value="Unassembled WGS sequence"/>
</dbReference>
<dbReference type="OrthoDB" id="6059830at2759"/>
<evidence type="ECO:0000256" key="5">
    <source>
        <dbReference type="ARBA" id="ARBA00023180"/>
    </source>
</evidence>
<dbReference type="GO" id="GO:0005576">
    <property type="term" value="C:extracellular region"/>
    <property type="evidence" value="ECO:0007669"/>
    <property type="project" value="InterPro"/>
</dbReference>
<dbReference type="InterPro" id="IPR036508">
    <property type="entry name" value="Chitin-bd_dom_sf"/>
</dbReference>
<evidence type="ECO:0000313" key="9">
    <source>
        <dbReference type="Proteomes" id="UP000838756"/>
    </source>
</evidence>
<sequence>MAASTVVCSSEISHEKRFERLSRHGYIALGKAHSLPNKLRQKLTPFSYKGSTAKKYQDPPIGTEHCDWLYGIFGHETSCTRYWTCWNGTATEQLCIGGLLYNENAHSCDWPENVDGCQKHPLCNEDANGNVPLGKSCNRYWQCQGGYPRLQRCPAMLVFDRRSLRCVVPPTEDCEIPTTTTPQPEEEDVRQSPQQPSKRPSNNEYQDGQGRQRQRN</sequence>
<feature type="region of interest" description="Disordered" evidence="6">
    <location>
        <begin position="173"/>
        <end position="216"/>
    </location>
</feature>
<dbReference type="InterPro" id="IPR002557">
    <property type="entry name" value="Chitin-bd_dom"/>
</dbReference>
<keyword evidence="3" id="KW-0677">Repeat</keyword>
<dbReference type="AlphaFoldDB" id="A0A8S4RJH2"/>
<dbReference type="InterPro" id="IPR051940">
    <property type="entry name" value="Chitin_bind-dev_reg"/>
</dbReference>
<gene>
    <name evidence="8" type="primary">jg3569</name>
    <name evidence="8" type="ORF">PAEG_LOCUS14727</name>
</gene>
<dbReference type="PROSITE" id="PS50940">
    <property type="entry name" value="CHIT_BIND_II"/>
    <property type="match status" value="2"/>
</dbReference>
<feature type="domain" description="Chitin-binding type-2" evidence="7">
    <location>
        <begin position="120"/>
        <end position="176"/>
    </location>
</feature>
<evidence type="ECO:0000313" key="8">
    <source>
        <dbReference type="EMBL" id="CAH2237440.1"/>
    </source>
</evidence>
<dbReference type="SUPFAM" id="SSF57625">
    <property type="entry name" value="Invertebrate chitin-binding proteins"/>
    <property type="match status" value="2"/>
</dbReference>
<comment type="caution">
    <text evidence="8">The sequence shown here is derived from an EMBL/GenBank/DDBJ whole genome shotgun (WGS) entry which is preliminary data.</text>
</comment>
<organism evidence="8 9">
    <name type="scientific">Pararge aegeria aegeria</name>
    <dbReference type="NCBI Taxonomy" id="348720"/>
    <lineage>
        <taxon>Eukaryota</taxon>
        <taxon>Metazoa</taxon>
        <taxon>Ecdysozoa</taxon>
        <taxon>Arthropoda</taxon>
        <taxon>Hexapoda</taxon>
        <taxon>Insecta</taxon>
        <taxon>Pterygota</taxon>
        <taxon>Neoptera</taxon>
        <taxon>Endopterygota</taxon>
        <taxon>Lepidoptera</taxon>
        <taxon>Glossata</taxon>
        <taxon>Ditrysia</taxon>
        <taxon>Papilionoidea</taxon>
        <taxon>Nymphalidae</taxon>
        <taxon>Satyrinae</taxon>
        <taxon>Satyrini</taxon>
        <taxon>Parargina</taxon>
        <taxon>Pararge</taxon>
    </lineage>
</organism>
<evidence type="ECO:0000256" key="2">
    <source>
        <dbReference type="ARBA" id="ARBA00022729"/>
    </source>
</evidence>
<dbReference type="SMART" id="SM00494">
    <property type="entry name" value="ChtBD2"/>
    <property type="match status" value="2"/>
</dbReference>
<dbReference type="PANTHER" id="PTHR23301:SF108">
    <property type="entry name" value="OBSTRACTOR D"/>
    <property type="match status" value="1"/>
</dbReference>
<proteinExistence type="predicted"/>
<keyword evidence="2" id="KW-0732">Signal</keyword>
<dbReference type="Gene3D" id="2.170.140.10">
    <property type="entry name" value="Chitin binding domain"/>
    <property type="match status" value="2"/>
</dbReference>
<dbReference type="PANTHER" id="PTHR23301">
    <property type="entry name" value="CHITIN BINDING PERITROPHIN-A"/>
    <property type="match status" value="1"/>
</dbReference>
<keyword evidence="1" id="KW-0147">Chitin-binding</keyword>
<evidence type="ECO:0000256" key="4">
    <source>
        <dbReference type="ARBA" id="ARBA00023157"/>
    </source>
</evidence>
<evidence type="ECO:0000256" key="3">
    <source>
        <dbReference type="ARBA" id="ARBA00022737"/>
    </source>
</evidence>
<evidence type="ECO:0000256" key="1">
    <source>
        <dbReference type="ARBA" id="ARBA00022669"/>
    </source>
</evidence>
<dbReference type="Pfam" id="PF01607">
    <property type="entry name" value="CBM_14"/>
    <property type="match status" value="2"/>
</dbReference>